<dbReference type="EMBL" id="CP060717">
    <property type="protein sequence ID" value="QNN65260.1"/>
    <property type="molecule type" value="Genomic_DNA"/>
</dbReference>
<dbReference type="AlphaFoldDB" id="A0A7G9S8H7"/>
<sequence length="91" mass="9978">MNKAYDKLMREVCVGLGFCGTVIDGVPTKVEMYLPEQGPVRAEQFVDAVLRAEGWDPSSATAQGYRRSIRNAFVKHMGSDEVDAGSLRQGI</sequence>
<dbReference type="KEGG" id="srhi:H9L12_07085"/>
<name>A0A7G9S8H7_9SPHN</name>
<proteinExistence type="predicted"/>
<evidence type="ECO:0000313" key="3">
    <source>
        <dbReference type="Proteomes" id="UP000515955"/>
    </source>
</evidence>
<gene>
    <name evidence="2" type="ORF">H9L12_01005</name>
    <name evidence="1" type="ORF">H9L12_07085</name>
</gene>
<accession>A0A7G9S8H7</accession>
<dbReference type="EMBL" id="CP060717">
    <property type="protein sequence ID" value="QNN64152.1"/>
    <property type="molecule type" value="Genomic_DNA"/>
</dbReference>
<keyword evidence="3" id="KW-1185">Reference proteome</keyword>
<evidence type="ECO:0000313" key="1">
    <source>
        <dbReference type="EMBL" id="QNN64152.1"/>
    </source>
</evidence>
<reference evidence="1 3" key="1">
    <citation type="submission" date="2020-08" db="EMBL/GenBank/DDBJ databases">
        <title>Genome sequence of Sphingomonas rhizophila KACC 19189T.</title>
        <authorList>
            <person name="Hyun D.-W."/>
            <person name="Bae J.-W."/>
        </authorList>
    </citation>
    <scope>NUCLEOTIDE SEQUENCE [LARGE SCALE GENOMIC DNA]</scope>
    <source>
        <strain evidence="1 3">KACC 19189</strain>
    </source>
</reference>
<dbReference type="RefSeq" id="WP_187541152.1">
    <property type="nucleotide sequence ID" value="NZ_CP060717.1"/>
</dbReference>
<organism evidence="1 3">
    <name type="scientific">Sphingomonas rhizophila</name>
    <dbReference type="NCBI Taxonomy" id="2071607"/>
    <lineage>
        <taxon>Bacteria</taxon>
        <taxon>Pseudomonadati</taxon>
        <taxon>Pseudomonadota</taxon>
        <taxon>Alphaproteobacteria</taxon>
        <taxon>Sphingomonadales</taxon>
        <taxon>Sphingomonadaceae</taxon>
        <taxon>Sphingomonas</taxon>
    </lineage>
</organism>
<evidence type="ECO:0000313" key="2">
    <source>
        <dbReference type="EMBL" id="QNN65260.1"/>
    </source>
</evidence>
<dbReference type="KEGG" id="srhi:H9L12_01005"/>
<protein>
    <submittedName>
        <fullName evidence="1">Uncharacterized protein</fullName>
    </submittedName>
</protein>
<dbReference type="Proteomes" id="UP000515955">
    <property type="component" value="Chromosome"/>
</dbReference>